<dbReference type="PANTHER" id="PTHR43376">
    <property type="entry name" value="OLIGOPEPTIDE TRANSPORT SYSTEM PERMEASE PROTEIN"/>
    <property type="match status" value="1"/>
</dbReference>
<gene>
    <name evidence="7" type="ORF">X802_02945</name>
</gene>
<dbReference type="EMBL" id="CP007140">
    <property type="protein sequence ID" value="AJC71236.1"/>
    <property type="molecule type" value="Genomic_DNA"/>
</dbReference>
<reference evidence="7 8" key="1">
    <citation type="submission" date="2014-01" db="EMBL/GenBank/DDBJ databases">
        <title>Genome sequencing of Thermococcus guaymasensis.</title>
        <authorList>
            <person name="Zhang X."/>
            <person name="Alvare G."/>
            <person name="Fristensky B."/>
            <person name="Chen L."/>
            <person name="Suen T."/>
            <person name="Chen Q."/>
            <person name="Ma K."/>
        </authorList>
    </citation>
    <scope>NUCLEOTIDE SEQUENCE [LARGE SCALE GENOMIC DNA]</scope>
    <source>
        <strain evidence="7 8">DSM 11113</strain>
    </source>
</reference>
<dbReference type="OrthoDB" id="44105at2157"/>
<evidence type="ECO:0000313" key="8">
    <source>
        <dbReference type="Proteomes" id="UP000062043"/>
    </source>
</evidence>
<accession>A0A0X1KJ09</accession>
<evidence type="ECO:0000256" key="3">
    <source>
        <dbReference type="ARBA" id="ARBA00022989"/>
    </source>
</evidence>
<evidence type="ECO:0000256" key="5">
    <source>
        <dbReference type="RuleBase" id="RU363032"/>
    </source>
</evidence>
<evidence type="ECO:0000256" key="2">
    <source>
        <dbReference type="ARBA" id="ARBA00022692"/>
    </source>
</evidence>
<dbReference type="STRING" id="1432656.X802_02945"/>
<evidence type="ECO:0000313" key="7">
    <source>
        <dbReference type="EMBL" id="AJC71236.1"/>
    </source>
</evidence>
<dbReference type="InterPro" id="IPR000515">
    <property type="entry name" value="MetI-like"/>
</dbReference>
<comment type="subcellular location">
    <subcellularLocation>
        <location evidence="5">Cell membrane</location>
        <topology evidence="5">Multi-pass membrane protein</topology>
    </subcellularLocation>
    <subcellularLocation>
        <location evidence="1">Membrane</location>
        <topology evidence="1">Multi-pass membrane protein</topology>
    </subcellularLocation>
</comment>
<keyword evidence="4 5" id="KW-0472">Membrane</keyword>
<feature type="transmembrane region" description="Helical" evidence="5">
    <location>
        <begin position="254"/>
        <end position="274"/>
    </location>
</feature>
<sequence length="336" mass="37886">MRPIYRYFLIKLSFLLVTYFVAVSIAFFLPRIAPGNPVQQIIAGMSQGSLSPELLNDYQRRLVEEFGLNKPLWQQYIDFLKNAFSGNLGTSITSYGQSVTKLISWHLPWTLLLLVPATLVSWAIGNYLGARAAYRRGTLFEKVTVSTGIIVSQIPYYWMAMVLIYVFAIKLGWFPSGSAYDPTLTPSLSWTFIKSYLHHYILPFLSIAITSTGGWIIGMRVLAAMELGSTYVTFSEMLNVDNEIIFRYVLRNSLLPQVTGIAIQLGTVMAGQIITEQLFNYQGMGILLARALGSRDYPMIQGIFLILIGTLLLANFIVEFIYVLIDPRIRLGQRSE</sequence>
<dbReference type="GeneID" id="27134611"/>
<dbReference type="GO" id="GO:0005886">
    <property type="term" value="C:plasma membrane"/>
    <property type="evidence" value="ECO:0007669"/>
    <property type="project" value="UniProtKB-SubCell"/>
</dbReference>
<evidence type="ECO:0000256" key="4">
    <source>
        <dbReference type="ARBA" id="ARBA00023136"/>
    </source>
</evidence>
<evidence type="ECO:0000256" key="1">
    <source>
        <dbReference type="ARBA" id="ARBA00004141"/>
    </source>
</evidence>
<evidence type="ECO:0000259" key="6">
    <source>
        <dbReference type="PROSITE" id="PS50928"/>
    </source>
</evidence>
<keyword evidence="2 5" id="KW-0812">Transmembrane</keyword>
<feature type="transmembrane region" description="Helical" evidence="5">
    <location>
        <begin position="107"/>
        <end position="128"/>
    </location>
</feature>
<dbReference type="PANTHER" id="PTHR43376:SF1">
    <property type="entry name" value="OLIGOPEPTIDE TRANSPORT SYSTEM PERMEASE PROTEIN"/>
    <property type="match status" value="1"/>
</dbReference>
<dbReference type="RefSeq" id="WP_062370827.1">
    <property type="nucleotide sequence ID" value="NZ_CP007140.1"/>
</dbReference>
<keyword evidence="8" id="KW-1185">Reference proteome</keyword>
<dbReference type="AlphaFoldDB" id="A0A0X1KJ09"/>
<feature type="transmembrane region" description="Helical" evidence="5">
    <location>
        <begin position="302"/>
        <end position="325"/>
    </location>
</feature>
<dbReference type="PROSITE" id="PS50928">
    <property type="entry name" value="ABC_TM1"/>
    <property type="match status" value="1"/>
</dbReference>
<dbReference type="Pfam" id="PF00528">
    <property type="entry name" value="BPD_transp_1"/>
    <property type="match status" value="1"/>
</dbReference>
<dbReference type="GO" id="GO:0055085">
    <property type="term" value="P:transmembrane transport"/>
    <property type="evidence" value="ECO:0007669"/>
    <property type="project" value="InterPro"/>
</dbReference>
<dbReference type="Proteomes" id="UP000062043">
    <property type="component" value="Chromosome"/>
</dbReference>
<comment type="similarity">
    <text evidence="5">Belongs to the binding-protein-dependent transport system permease family.</text>
</comment>
<feature type="transmembrane region" description="Helical" evidence="5">
    <location>
        <begin position="7"/>
        <end position="29"/>
    </location>
</feature>
<keyword evidence="3 5" id="KW-1133">Transmembrane helix</keyword>
<dbReference type="KEGG" id="tgy:X802_02945"/>
<name>A0A0X1KJ09_9EURY</name>
<feature type="domain" description="ABC transmembrane type-1" evidence="6">
    <location>
        <begin position="107"/>
        <end position="318"/>
    </location>
</feature>
<dbReference type="PATRIC" id="fig|1432656.3.peg.566"/>
<protein>
    <submittedName>
        <fullName evidence="7">Peptide ABC transporter permease</fullName>
    </submittedName>
</protein>
<feature type="transmembrane region" description="Helical" evidence="5">
    <location>
        <begin position="156"/>
        <end position="176"/>
    </location>
</feature>
<keyword evidence="5" id="KW-0813">Transport</keyword>
<feature type="transmembrane region" description="Helical" evidence="5">
    <location>
        <begin position="196"/>
        <end position="217"/>
    </location>
</feature>
<proteinExistence type="inferred from homology"/>
<organism evidence="7 8">
    <name type="scientific">Thermococcus guaymasensis DSM 11113</name>
    <dbReference type="NCBI Taxonomy" id="1432656"/>
    <lineage>
        <taxon>Archaea</taxon>
        <taxon>Methanobacteriati</taxon>
        <taxon>Methanobacteriota</taxon>
        <taxon>Thermococci</taxon>
        <taxon>Thermococcales</taxon>
        <taxon>Thermococcaceae</taxon>
        <taxon>Thermococcus</taxon>
    </lineage>
</organism>